<organism evidence="3 4">
    <name type="scientific">Mytilus coruscus</name>
    <name type="common">Sea mussel</name>
    <dbReference type="NCBI Taxonomy" id="42192"/>
    <lineage>
        <taxon>Eukaryota</taxon>
        <taxon>Metazoa</taxon>
        <taxon>Spiralia</taxon>
        <taxon>Lophotrochozoa</taxon>
        <taxon>Mollusca</taxon>
        <taxon>Bivalvia</taxon>
        <taxon>Autobranchia</taxon>
        <taxon>Pteriomorphia</taxon>
        <taxon>Mytilida</taxon>
        <taxon>Mytiloidea</taxon>
        <taxon>Mytilidae</taxon>
        <taxon>Mytilinae</taxon>
        <taxon>Mytilus</taxon>
    </lineage>
</organism>
<accession>A0A6J8AK06</accession>
<sequence>MESIIKFLVIYAVFLIQMVLGFPSWSLSSNTNTFGTNFDLICSLSAKGSKDNSQSKSDDSIDIHSLNGEPVNNISKLEKQHTVHRMYTLITSAYNKDGDKVQYECRHGNTIYEHVLSMTIESFEYTTNTNNVHQVVSNAENLFSITFRNFTQIPQCSVVYGQADHSKELKSTSHAPGQAYRIYLPVTAIKSKCAKVLKVTCNIGESRIVNSLQPATVDCLPYTLKHTQQGLQEQEKDQTVGLIGLAIFVIVSIVFVGGFILGIIIKECNLCIR</sequence>
<evidence type="ECO:0000256" key="1">
    <source>
        <dbReference type="SAM" id="Phobius"/>
    </source>
</evidence>
<dbReference type="Proteomes" id="UP000507470">
    <property type="component" value="Unassembled WGS sequence"/>
</dbReference>
<reference evidence="3 4" key="1">
    <citation type="submission" date="2020-06" db="EMBL/GenBank/DDBJ databases">
        <authorList>
            <person name="Li R."/>
            <person name="Bekaert M."/>
        </authorList>
    </citation>
    <scope>NUCLEOTIDE SEQUENCE [LARGE SCALE GENOMIC DNA]</scope>
    <source>
        <strain evidence="4">wild</strain>
    </source>
</reference>
<evidence type="ECO:0000313" key="4">
    <source>
        <dbReference type="Proteomes" id="UP000507470"/>
    </source>
</evidence>
<keyword evidence="2" id="KW-0732">Signal</keyword>
<keyword evidence="4" id="KW-1185">Reference proteome</keyword>
<feature type="chain" id="PRO_5026804404" evidence="2">
    <location>
        <begin position="22"/>
        <end position="273"/>
    </location>
</feature>
<feature type="signal peptide" evidence="2">
    <location>
        <begin position="1"/>
        <end position="21"/>
    </location>
</feature>
<name>A0A6J8AK06_MYTCO</name>
<gene>
    <name evidence="3" type="ORF">MCOR_7889</name>
</gene>
<evidence type="ECO:0000256" key="2">
    <source>
        <dbReference type="SAM" id="SignalP"/>
    </source>
</evidence>
<evidence type="ECO:0000313" key="3">
    <source>
        <dbReference type="EMBL" id="CAC5368299.1"/>
    </source>
</evidence>
<keyword evidence="1" id="KW-0472">Membrane</keyword>
<dbReference type="AlphaFoldDB" id="A0A6J8AK06"/>
<dbReference type="OrthoDB" id="6105990at2759"/>
<keyword evidence="1" id="KW-0812">Transmembrane</keyword>
<protein>
    <submittedName>
        <fullName evidence="3">Uncharacterized protein</fullName>
    </submittedName>
</protein>
<dbReference type="EMBL" id="CACVKT020001464">
    <property type="protein sequence ID" value="CAC5368299.1"/>
    <property type="molecule type" value="Genomic_DNA"/>
</dbReference>
<feature type="transmembrane region" description="Helical" evidence="1">
    <location>
        <begin position="242"/>
        <end position="265"/>
    </location>
</feature>
<proteinExistence type="predicted"/>
<keyword evidence="1" id="KW-1133">Transmembrane helix</keyword>